<proteinExistence type="predicted"/>
<feature type="transmembrane region" description="Helical" evidence="1">
    <location>
        <begin position="111"/>
        <end position="131"/>
    </location>
</feature>
<keyword evidence="1" id="KW-0812">Transmembrane</keyword>
<protein>
    <submittedName>
        <fullName evidence="2">Uncharacterized protein</fullName>
    </submittedName>
</protein>
<feature type="transmembrane region" description="Helical" evidence="1">
    <location>
        <begin position="81"/>
        <end position="99"/>
    </location>
</feature>
<dbReference type="Proteomes" id="UP000756703">
    <property type="component" value="Unassembled WGS sequence"/>
</dbReference>
<keyword evidence="1" id="KW-1133">Transmembrane helix</keyword>
<feature type="transmembrane region" description="Helical" evidence="1">
    <location>
        <begin position="209"/>
        <end position="227"/>
    </location>
</feature>
<feature type="transmembrane region" description="Helical" evidence="1">
    <location>
        <begin position="137"/>
        <end position="157"/>
    </location>
</feature>
<evidence type="ECO:0000256" key="1">
    <source>
        <dbReference type="SAM" id="Phobius"/>
    </source>
</evidence>
<evidence type="ECO:0000313" key="2">
    <source>
        <dbReference type="EMBL" id="MBI4132924.1"/>
    </source>
</evidence>
<dbReference type="EMBL" id="JACQMI010000016">
    <property type="protein sequence ID" value="MBI4132924.1"/>
    <property type="molecule type" value="Genomic_DNA"/>
</dbReference>
<comment type="caution">
    <text evidence="2">The sequence shown here is derived from an EMBL/GenBank/DDBJ whole genome shotgun (WGS) entry which is preliminary data.</text>
</comment>
<gene>
    <name evidence="2" type="ORF">HY473_02465</name>
</gene>
<feature type="transmembrane region" description="Helical" evidence="1">
    <location>
        <begin position="56"/>
        <end position="75"/>
    </location>
</feature>
<dbReference type="AlphaFoldDB" id="A0A932YZA1"/>
<keyword evidence="1" id="KW-0472">Membrane</keyword>
<feature type="transmembrane region" description="Helical" evidence="1">
    <location>
        <begin position="20"/>
        <end position="44"/>
    </location>
</feature>
<accession>A0A932YZA1</accession>
<feature type="transmembrane region" description="Helical" evidence="1">
    <location>
        <begin position="239"/>
        <end position="260"/>
    </location>
</feature>
<organism evidence="2 3">
    <name type="scientific">Candidatus Sungiibacteriota bacterium</name>
    <dbReference type="NCBI Taxonomy" id="2750080"/>
    <lineage>
        <taxon>Bacteria</taxon>
        <taxon>Candidatus Sungiibacteriota</taxon>
    </lineage>
</organism>
<name>A0A932YZA1_9BACT</name>
<reference evidence="2" key="1">
    <citation type="submission" date="2020-07" db="EMBL/GenBank/DDBJ databases">
        <title>Huge and variable diversity of episymbiotic CPR bacteria and DPANN archaea in groundwater ecosystems.</title>
        <authorList>
            <person name="He C.Y."/>
            <person name="Keren R."/>
            <person name="Whittaker M."/>
            <person name="Farag I.F."/>
            <person name="Doudna J."/>
            <person name="Cate J.H.D."/>
            <person name="Banfield J.F."/>
        </authorList>
    </citation>
    <scope>NUCLEOTIDE SEQUENCE</scope>
    <source>
        <strain evidence="2">NC_groundwater_1225_Ag_S-0.1um_56_177</strain>
    </source>
</reference>
<sequence>MGEKLRLILRKAHWSLALKGFAFGAGWLWLPGWLFALLALFLYFKPFFQPGKLLRSFLVLLGLSLGFSALTPALLPFFSGIGELFAVLLAGLFFLLVGIKDLAFVHRAGRYLLLYTGLFLGVFMLSFWYAAPRDLPRLFLVATLFLTASTLLFREFLGVMRDNLFLGSPGTEEAASVWDEWKLRRVLVWALAFLAFQLFWVVNLLPIGFLMQASLLLLFVVLGSDALRAHVKGALTPFYVLRMATVLIFVTLGIFAASSWEL</sequence>
<evidence type="ECO:0000313" key="3">
    <source>
        <dbReference type="Proteomes" id="UP000756703"/>
    </source>
</evidence>